<dbReference type="GO" id="GO:0071973">
    <property type="term" value="P:bacterial-type flagellum-dependent cell motility"/>
    <property type="evidence" value="ECO:0007669"/>
    <property type="project" value="TreeGrafter"/>
</dbReference>
<evidence type="ECO:0000313" key="7">
    <source>
        <dbReference type="EMBL" id="SAL58832.1"/>
    </source>
</evidence>
<reference evidence="7" key="1">
    <citation type="submission" date="2016-01" db="EMBL/GenBank/DDBJ databases">
        <authorList>
            <person name="Peeters C."/>
        </authorList>
    </citation>
    <scope>NUCLEOTIDE SEQUENCE [LARGE SCALE GENOMIC DNA]</scope>
    <source>
        <strain evidence="7">LMG 22937</strain>
    </source>
</reference>
<keyword evidence="7" id="KW-0966">Cell projection</keyword>
<gene>
    <name evidence="7" type="ORF">AWB67_02776</name>
</gene>
<keyword evidence="3 6" id="KW-0963">Cytoplasm</keyword>
<dbReference type="PIRSF" id="PIRSF039090">
    <property type="entry name" value="Flis"/>
    <property type="match status" value="1"/>
</dbReference>
<evidence type="ECO:0000256" key="6">
    <source>
        <dbReference type="PIRNR" id="PIRNR039090"/>
    </source>
</evidence>
<evidence type="ECO:0000256" key="4">
    <source>
        <dbReference type="ARBA" id="ARBA00022795"/>
    </source>
</evidence>
<comment type="similarity">
    <text evidence="2 6">Belongs to the FliS family.</text>
</comment>
<dbReference type="AlphaFoldDB" id="A0A158IQ75"/>
<dbReference type="RefSeq" id="WP_087656791.1">
    <property type="nucleotide sequence ID" value="NZ_FCOL02000013.1"/>
</dbReference>
<name>A0A158IQ75_9BURK</name>
<keyword evidence="7" id="KW-0282">Flagellum</keyword>
<organism evidence="7 8">
    <name type="scientific">Caballeronia terrestris</name>
    <dbReference type="NCBI Taxonomy" id="1226301"/>
    <lineage>
        <taxon>Bacteria</taxon>
        <taxon>Pseudomonadati</taxon>
        <taxon>Pseudomonadota</taxon>
        <taxon>Betaproteobacteria</taxon>
        <taxon>Burkholderiales</taxon>
        <taxon>Burkholderiaceae</taxon>
        <taxon>Caballeronia</taxon>
    </lineage>
</organism>
<keyword evidence="4 6" id="KW-1005">Bacterial flagellum biogenesis</keyword>
<dbReference type="GO" id="GO:0044780">
    <property type="term" value="P:bacterial-type flagellum assembly"/>
    <property type="evidence" value="ECO:0007669"/>
    <property type="project" value="InterPro"/>
</dbReference>
<dbReference type="InterPro" id="IPR036584">
    <property type="entry name" value="FliS_sf"/>
</dbReference>
<comment type="subcellular location">
    <subcellularLocation>
        <location evidence="1 6">Cytoplasm</location>
        <location evidence="1 6">Cytosol</location>
    </subcellularLocation>
</comment>
<evidence type="ECO:0000256" key="1">
    <source>
        <dbReference type="ARBA" id="ARBA00004514"/>
    </source>
</evidence>
<comment type="caution">
    <text evidence="7">The sequence shown here is derived from an EMBL/GenBank/DDBJ whole genome shotgun (WGS) entry which is preliminary data.</text>
</comment>
<dbReference type="OrthoDB" id="9792010at2"/>
<dbReference type="InterPro" id="IPR003713">
    <property type="entry name" value="FliS"/>
</dbReference>
<protein>
    <recommendedName>
        <fullName evidence="6">Flagellar secretion chaperone FliS</fullName>
    </recommendedName>
</protein>
<dbReference type="EMBL" id="FCOL02000013">
    <property type="protein sequence ID" value="SAL58832.1"/>
    <property type="molecule type" value="Genomic_DNA"/>
</dbReference>
<dbReference type="PANTHER" id="PTHR34773:SF1">
    <property type="entry name" value="FLAGELLAR SECRETION CHAPERONE FLIS"/>
    <property type="match status" value="1"/>
</dbReference>
<dbReference type="Pfam" id="PF02561">
    <property type="entry name" value="FliS"/>
    <property type="match status" value="1"/>
</dbReference>
<keyword evidence="7" id="KW-0969">Cilium</keyword>
<accession>A0A158IQ75</accession>
<dbReference type="SUPFAM" id="SSF101116">
    <property type="entry name" value="Flagellar export chaperone FliS"/>
    <property type="match status" value="1"/>
</dbReference>
<dbReference type="Proteomes" id="UP000054925">
    <property type="component" value="Unassembled WGS sequence"/>
</dbReference>
<keyword evidence="5" id="KW-0143">Chaperone</keyword>
<evidence type="ECO:0000313" key="8">
    <source>
        <dbReference type="Proteomes" id="UP000054925"/>
    </source>
</evidence>
<dbReference type="GO" id="GO:0005829">
    <property type="term" value="C:cytosol"/>
    <property type="evidence" value="ECO:0007669"/>
    <property type="project" value="UniProtKB-SubCell"/>
</dbReference>
<evidence type="ECO:0000256" key="2">
    <source>
        <dbReference type="ARBA" id="ARBA00008787"/>
    </source>
</evidence>
<dbReference type="CDD" id="cd16098">
    <property type="entry name" value="FliS"/>
    <property type="match status" value="1"/>
</dbReference>
<dbReference type="NCBIfam" id="TIGR00208">
    <property type="entry name" value="fliS"/>
    <property type="match status" value="1"/>
</dbReference>
<dbReference type="PANTHER" id="PTHR34773">
    <property type="entry name" value="FLAGELLAR SECRETION CHAPERONE FLIS"/>
    <property type="match status" value="1"/>
</dbReference>
<evidence type="ECO:0000256" key="5">
    <source>
        <dbReference type="ARBA" id="ARBA00023186"/>
    </source>
</evidence>
<dbReference type="Gene3D" id="1.20.120.340">
    <property type="entry name" value="Flagellar protein FliS"/>
    <property type="match status" value="1"/>
</dbReference>
<evidence type="ECO:0000256" key="3">
    <source>
        <dbReference type="ARBA" id="ARBA00022490"/>
    </source>
</evidence>
<keyword evidence="8" id="KW-1185">Reference proteome</keyword>
<sequence length="158" mass="16578">MYSPGHAGASAYARVGVQTGVTGASPHRLVVMLYQGARQAIAQARMHLQQGNIVERGTAIGKAMSIIESGLQQALNKQAGGEIAERLDALYTYMTRRLLEANARQDEQMLVEVDGLLATLEEAWIAIGPEVAQAASAHHSDASGSGSAHAAARAAMNV</sequence>
<proteinExistence type="inferred from homology"/>